<name>A0A4C1ZY39_EUMVA</name>
<organism evidence="2 3">
    <name type="scientific">Eumeta variegata</name>
    <name type="common">Bagworm moth</name>
    <name type="synonym">Eumeta japonica</name>
    <dbReference type="NCBI Taxonomy" id="151549"/>
    <lineage>
        <taxon>Eukaryota</taxon>
        <taxon>Metazoa</taxon>
        <taxon>Ecdysozoa</taxon>
        <taxon>Arthropoda</taxon>
        <taxon>Hexapoda</taxon>
        <taxon>Insecta</taxon>
        <taxon>Pterygota</taxon>
        <taxon>Neoptera</taxon>
        <taxon>Endopterygota</taxon>
        <taxon>Lepidoptera</taxon>
        <taxon>Glossata</taxon>
        <taxon>Ditrysia</taxon>
        <taxon>Tineoidea</taxon>
        <taxon>Psychidae</taxon>
        <taxon>Oiketicinae</taxon>
        <taxon>Eumeta</taxon>
    </lineage>
</organism>
<feature type="region of interest" description="Disordered" evidence="1">
    <location>
        <begin position="15"/>
        <end position="58"/>
    </location>
</feature>
<sequence length="144" mass="16737">MLRERKKKWTKLLTERYHRGSNRSKGRQTKLWEDDLKKVESPLKQQNSSKTEKRMESLRESLCRKTSCKEGRKKPIAEKRSQGQHSKLFNLNFFKYCANPPCPVKFFFAIASNCFESRPTAVQHMSVVNPSIPSAFLGMPLGPF</sequence>
<protein>
    <submittedName>
        <fullName evidence="2">Uncharacterized protein</fullName>
    </submittedName>
</protein>
<reference evidence="2 3" key="1">
    <citation type="journal article" date="2019" name="Commun. Biol.">
        <title>The bagworm genome reveals a unique fibroin gene that provides high tensile strength.</title>
        <authorList>
            <person name="Kono N."/>
            <person name="Nakamura H."/>
            <person name="Ohtoshi R."/>
            <person name="Tomita M."/>
            <person name="Numata K."/>
            <person name="Arakawa K."/>
        </authorList>
    </citation>
    <scope>NUCLEOTIDE SEQUENCE [LARGE SCALE GENOMIC DNA]</scope>
</reference>
<dbReference type="EMBL" id="BGZK01002226">
    <property type="protein sequence ID" value="GBP91954.1"/>
    <property type="molecule type" value="Genomic_DNA"/>
</dbReference>
<dbReference type="Proteomes" id="UP000299102">
    <property type="component" value="Unassembled WGS sequence"/>
</dbReference>
<comment type="caution">
    <text evidence="2">The sequence shown here is derived from an EMBL/GenBank/DDBJ whole genome shotgun (WGS) entry which is preliminary data.</text>
</comment>
<evidence type="ECO:0000256" key="1">
    <source>
        <dbReference type="SAM" id="MobiDB-lite"/>
    </source>
</evidence>
<feature type="compositionally biased region" description="Basic and acidic residues" evidence="1">
    <location>
        <begin position="30"/>
        <end position="41"/>
    </location>
</feature>
<dbReference type="AlphaFoldDB" id="A0A4C1ZY39"/>
<feature type="compositionally biased region" description="Basic residues" evidence="1">
    <location>
        <begin position="19"/>
        <end position="28"/>
    </location>
</feature>
<evidence type="ECO:0000313" key="2">
    <source>
        <dbReference type="EMBL" id="GBP91954.1"/>
    </source>
</evidence>
<accession>A0A4C1ZY39</accession>
<evidence type="ECO:0000313" key="3">
    <source>
        <dbReference type="Proteomes" id="UP000299102"/>
    </source>
</evidence>
<gene>
    <name evidence="2" type="ORF">EVAR_60824_1</name>
</gene>
<keyword evidence="3" id="KW-1185">Reference proteome</keyword>
<proteinExistence type="predicted"/>